<dbReference type="OrthoDB" id="317332at2"/>
<dbReference type="Proteomes" id="UP000199651">
    <property type="component" value="Unassembled WGS sequence"/>
</dbReference>
<dbReference type="InterPro" id="IPR037523">
    <property type="entry name" value="VOC_core"/>
</dbReference>
<proteinExistence type="predicted"/>
<gene>
    <name evidence="2" type="ORF">SAMN05192558_106287</name>
</gene>
<sequence length="117" mass="12973">MPGVRQVALTVTDVDRSVPWYERVLGFATAVHEDQPGLRKAFLDGFGITLTLVQHLGAERASFDESRPGLDHLTFHVDELVSWESRLAEFGVPFTVETDEIAVRDPDGILLALRSTP</sequence>
<dbReference type="Pfam" id="PF00903">
    <property type="entry name" value="Glyoxalase"/>
    <property type="match status" value="1"/>
</dbReference>
<dbReference type="STRING" id="504798.SAMN05421871_106165"/>
<feature type="domain" description="VOC" evidence="1">
    <location>
        <begin position="3"/>
        <end position="117"/>
    </location>
</feature>
<dbReference type="InterPro" id="IPR004360">
    <property type="entry name" value="Glyas_Fos-R_dOase_dom"/>
</dbReference>
<dbReference type="RefSeq" id="WP_091376477.1">
    <property type="nucleotide sequence ID" value="NZ_FNDV01000006.1"/>
</dbReference>
<reference evidence="3" key="1">
    <citation type="submission" date="2016-10" db="EMBL/GenBank/DDBJ databases">
        <authorList>
            <person name="Varghese N."/>
            <person name="Submissions S."/>
        </authorList>
    </citation>
    <scope>NUCLEOTIDE SEQUENCE [LARGE SCALE GENOMIC DNA]</scope>
    <source>
        <strain evidence="3">IBRC-M 10655</strain>
    </source>
</reference>
<dbReference type="InterPro" id="IPR029068">
    <property type="entry name" value="Glyas_Bleomycin-R_OHBP_Dase"/>
</dbReference>
<dbReference type="PROSITE" id="PS51819">
    <property type="entry name" value="VOC"/>
    <property type="match status" value="1"/>
</dbReference>
<keyword evidence="3" id="KW-1185">Reference proteome</keyword>
<dbReference type="EMBL" id="FNJB01000006">
    <property type="protein sequence ID" value="SDP09065.1"/>
    <property type="molecule type" value="Genomic_DNA"/>
</dbReference>
<accession>A0A1H0PWL9</accession>
<dbReference type="SUPFAM" id="SSF54593">
    <property type="entry name" value="Glyoxalase/Bleomycin resistance protein/Dihydroxybiphenyl dioxygenase"/>
    <property type="match status" value="1"/>
</dbReference>
<organism evidence="2 3">
    <name type="scientific">Actinokineospora alba</name>
    <dbReference type="NCBI Taxonomy" id="504798"/>
    <lineage>
        <taxon>Bacteria</taxon>
        <taxon>Bacillati</taxon>
        <taxon>Actinomycetota</taxon>
        <taxon>Actinomycetes</taxon>
        <taxon>Pseudonocardiales</taxon>
        <taxon>Pseudonocardiaceae</taxon>
        <taxon>Actinokineospora</taxon>
    </lineage>
</organism>
<protein>
    <submittedName>
        <fullName evidence="2">Glyoxylase I family protein</fullName>
    </submittedName>
</protein>
<evidence type="ECO:0000313" key="2">
    <source>
        <dbReference type="EMBL" id="SDP09065.1"/>
    </source>
</evidence>
<evidence type="ECO:0000259" key="1">
    <source>
        <dbReference type="PROSITE" id="PS51819"/>
    </source>
</evidence>
<evidence type="ECO:0000313" key="3">
    <source>
        <dbReference type="Proteomes" id="UP000199651"/>
    </source>
</evidence>
<name>A0A1H0PWL9_9PSEU</name>
<dbReference type="Gene3D" id="3.10.180.10">
    <property type="entry name" value="2,3-Dihydroxybiphenyl 1,2-Dioxygenase, domain 1"/>
    <property type="match status" value="1"/>
</dbReference>
<dbReference type="AlphaFoldDB" id="A0A1H0PWL9"/>